<dbReference type="KEGG" id="cel:CELE_T25B9.5"/>
<dbReference type="WormBase" id="T25B9.5b">
    <property type="protein sequence ID" value="CE49850"/>
    <property type="gene ID" value="WBGene00012011"/>
</dbReference>
<feature type="compositionally biased region" description="Basic and acidic residues" evidence="9">
    <location>
        <begin position="30"/>
        <end position="45"/>
    </location>
</feature>
<dbReference type="GO" id="GO:0005102">
    <property type="term" value="F:signaling receptor binding"/>
    <property type="evidence" value="ECO:0000318"/>
    <property type="project" value="GO_Central"/>
</dbReference>
<gene>
    <name evidence="11" type="ORF">CELE_T25B9.5</name>
    <name evidence="11 13" type="ORF">T25B9.5</name>
</gene>
<keyword evidence="5 8" id="KW-0829">Tyrosine-protein kinase</keyword>
<dbReference type="Gene3D" id="1.10.510.10">
    <property type="entry name" value="Transferase(Phosphotransferase) domain 1"/>
    <property type="match status" value="1"/>
</dbReference>
<evidence type="ECO:0000256" key="5">
    <source>
        <dbReference type="ARBA" id="ARBA00023137"/>
    </source>
</evidence>
<dbReference type="Reactome" id="R-CEL-9013407">
    <property type="pathway name" value="RHOH GTPase cycle"/>
</dbReference>
<sequence length="546" mass="61492">MNSIKSEHESDDDLALECVRLNDASSDIEASDKNPNEAGADKLESGNKNVSTSMMSNSSSDPEEDYIRSHLINLHVYHGVLFGSEAEKLLTWDRAYLVRRAITKPNKFLCISVNWKKKIFHYQLDFNEDGWCCKKLYEKFPTMPNRRFLHIRQLLEAWPQATPFLIPTPRGSNVLIHSTINLDKKLGCGAFGEVFKGQYKAVGSTNPPIEVAVKRILGNAKRKQIQEFCNEAQIMTVLQHENIVAFYGFASLEEPIMVVMELVTGGDLRKYLQTTQNIPKLQILWFAMNVASGMRHLSSKGIIHRDLAARNCLVTQDLKAKISDFGLSLQGTEVTTKNLEKAPIRWLAPESLKSGMFNEKTDVWSYGVFLTELMARCEHDPLYPKSLKDAKAWILTEERPHKMENGDPKELMVLIDACCERNPNERLNFNTVKRQITDIYMEALNKGPQDGRKPENSAMTVLTSKTSEDRTRISLNRKKSVDRQKIPSSSKRSFFSSLRKKNKDQVTLPAGMSISPSTNSAKPPSSETPNTGSSSPNAPTPPPQAK</sequence>
<dbReference type="GO" id="GO:0005886">
    <property type="term" value="C:plasma membrane"/>
    <property type="evidence" value="ECO:0000318"/>
    <property type="project" value="GO_Central"/>
</dbReference>
<dbReference type="SMR" id="A0A061ADQ6"/>
<dbReference type="CDD" id="cd00192">
    <property type="entry name" value="PTKc"/>
    <property type="match status" value="1"/>
</dbReference>
<keyword evidence="12" id="KW-1185">Reference proteome</keyword>
<dbReference type="PRINTS" id="PR00109">
    <property type="entry name" value="TYRKINASE"/>
</dbReference>
<evidence type="ECO:0000256" key="9">
    <source>
        <dbReference type="SAM" id="MobiDB-lite"/>
    </source>
</evidence>
<dbReference type="SUPFAM" id="SSF56112">
    <property type="entry name" value="Protein kinase-like (PK-like)"/>
    <property type="match status" value="1"/>
</dbReference>
<feature type="compositionally biased region" description="Polar residues" evidence="9">
    <location>
        <begin position="514"/>
        <end position="537"/>
    </location>
</feature>
<dbReference type="GO" id="GO:0005524">
    <property type="term" value="F:ATP binding"/>
    <property type="evidence" value="ECO:0007669"/>
    <property type="project" value="UniProtKB-UniRule"/>
</dbReference>
<evidence type="ECO:0000256" key="6">
    <source>
        <dbReference type="ARBA" id="ARBA00051245"/>
    </source>
</evidence>
<dbReference type="Proteomes" id="UP000001940">
    <property type="component" value="Chromosome IV"/>
</dbReference>
<dbReference type="FunCoup" id="A0A061ADQ6">
    <property type="interactions" value="3"/>
</dbReference>
<evidence type="ECO:0000256" key="1">
    <source>
        <dbReference type="ARBA" id="ARBA00022679"/>
    </source>
</evidence>
<dbReference type="EC" id="2.7.10.2" evidence="8"/>
<dbReference type="GO" id="GO:0007169">
    <property type="term" value="P:cell surface receptor protein tyrosine kinase signaling pathway"/>
    <property type="evidence" value="ECO:0000318"/>
    <property type="project" value="GO_Central"/>
</dbReference>
<dbReference type="PROSITE" id="PS00107">
    <property type="entry name" value="PROTEIN_KINASE_ATP"/>
    <property type="match status" value="1"/>
</dbReference>
<dbReference type="InterPro" id="IPR036860">
    <property type="entry name" value="SH2_dom_sf"/>
</dbReference>
<dbReference type="AGR" id="WB:WBGene00012011"/>
<evidence type="ECO:0000256" key="7">
    <source>
        <dbReference type="PROSITE-ProRule" id="PRU10141"/>
    </source>
</evidence>
<dbReference type="HOGENOM" id="CLU_000288_7_2_1"/>
<keyword evidence="1 8" id="KW-0808">Transferase</keyword>
<keyword evidence="4 7" id="KW-0067">ATP-binding</keyword>
<dbReference type="RefSeq" id="NP_001293881.1">
    <property type="nucleotide sequence ID" value="NM_001306952.1"/>
</dbReference>
<feature type="compositionally biased region" description="Low complexity" evidence="9">
    <location>
        <begin position="488"/>
        <end position="497"/>
    </location>
</feature>
<feature type="binding site" evidence="7">
    <location>
        <position position="214"/>
    </location>
    <ligand>
        <name>ATP</name>
        <dbReference type="ChEBI" id="CHEBI:30616"/>
    </ligand>
</feature>
<reference evidence="11 12" key="1">
    <citation type="journal article" date="1998" name="Science">
        <title>Genome sequence of the nematode C. elegans: a platform for investigating biology.</title>
        <authorList>
            <consortium name="The C. elegans sequencing consortium"/>
            <person name="Sulson J.E."/>
            <person name="Waterston R."/>
        </authorList>
    </citation>
    <scope>NUCLEOTIDE SEQUENCE [LARGE SCALE GENOMIC DNA]</scope>
    <source>
        <strain evidence="11 12">Bristol N2</strain>
    </source>
</reference>
<evidence type="ECO:0000313" key="11">
    <source>
        <dbReference type="EMBL" id="CDR32636.1"/>
    </source>
</evidence>
<dbReference type="OrthoDB" id="546826at2759"/>
<dbReference type="PANTHER" id="PTHR24418">
    <property type="entry name" value="TYROSINE-PROTEIN KINASE"/>
    <property type="match status" value="1"/>
</dbReference>
<dbReference type="Bgee" id="WBGene00012011">
    <property type="expression patterns" value="Expressed in adult organism and 1 other cell type or tissue"/>
</dbReference>
<dbReference type="EMBL" id="BX284604">
    <property type="protein sequence ID" value="CDR32636.1"/>
    <property type="molecule type" value="Genomic_DNA"/>
</dbReference>
<dbReference type="SMART" id="SM00219">
    <property type="entry name" value="TyrKc"/>
    <property type="match status" value="1"/>
</dbReference>
<evidence type="ECO:0000256" key="3">
    <source>
        <dbReference type="ARBA" id="ARBA00022777"/>
    </source>
</evidence>
<organism evidence="11 12">
    <name type="scientific">Caenorhabditis elegans</name>
    <dbReference type="NCBI Taxonomy" id="6239"/>
    <lineage>
        <taxon>Eukaryota</taxon>
        <taxon>Metazoa</taxon>
        <taxon>Ecdysozoa</taxon>
        <taxon>Nematoda</taxon>
        <taxon>Chromadorea</taxon>
        <taxon>Rhabditida</taxon>
        <taxon>Rhabditina</taxon>
        <taxon>Rhabditomorpha</taxon>
        <taxon>Rhabditoidea</taxon>
        <taxon>Rhabditidae</taxon>
        <taxon>Peloderinae</taxon>
        <taxon>Caenorhabditis</taxon>
    </lineage>
</organism>
<dbReference type="Pfam" id="PF00017">
    <property type="entry name" value="SH2"/>
    <property type="match status" value="1"/>
</dbReference>
<evidence type="ECO:0000256" key="2">
    <source>
        <dbReference type="ARBA" id="ARBA00022741"/>
    </source>
</evidence>
<dbReference type="InterPro" id="IPR020635">
    <property type="entry name" value="Tyr_kinase_cat_dom"/>
</dbReference>
<keyword evidence="2 7" id="KW-0547">Nucleotide-binding</keyword>
<evidence type="ECO:0000313" key="12">
    <source>
        <dbReference type="Proteomes" id="UP000001940"/>
    </source>
</evidence>
<evidence type="ECO:0000259" key="10">
    <source>
        <dbReference type="PROSITE" id="PS50011"/>
    </source>
</evidence>
<dbReference type="SUPFAM" id="SSF55550">
    <property type="entry name" value="SH2 domain"/>
    <property type="match status" value="1"/>
</dbReference>
<dbReference type="PROSITE" id="PS00109">
    <property type="entry name" value="PROTEIN_KINASE_TYR"/>
    <property type="match status" value="1"/>
</dbReference>
<comment type="similarity">
    <text evidence="8">Belongs to the protein kinase superfamily. Tyr protein kinase family.</text>
</comment>
<dbReference type="InterPro" id="IPR000980">
    <property type="entry name" value="SH2"/>
</dbReference>
<dbReference type="InterPro" id="IPR000719">
    <property type="entry name" value="Prot_kinase_dom"/>
</dbReference>
<feature type="compositionally biased region" description="Low complexity" evidence="9">
    <location>
        <begin position="51"/>
        <end position="60"/>
    </location>
</feature>
<dbReference type="GeneID" id="188883"/>
<dbReference type="InterPro" id="IPR050198">
    <property type="entry name" value="Non-receptor_tyrosine_kinases"/>
</dbReference>
<evidence type="ECO:0000256" key="4">
    <source>
        <dbReference type="ARBA" id="ARBA00022840"/>
    </source>
</evidence>
<dbReference type="Gene3D" id="3.30.505.10">
    <property type="entry name" value="SH2 domain"/>
    <property type="match status" value="1"/>
</dbReference>
<feature type="region of interest" description="Disordered" evidence="9">
    <location>
        <begin position="444"/>
        <end position="546"/>
    </location>
</feature>
<keyword evidence="3 8" id="KW-0418">Kinase</keyword>
<name>A0A061ADQ6_CAEEL</name>
<comment type="catalytic activity">
    <reaction evidence="6 8">
        <text>L-tyrosyl-[protein] + ATP = O-phospho-L-tyrosyl-[protein] + ADP + H(+)</text>
        <dbReference type="Rhea" id="RHEA:10596"/>
        <dbReference type="Rhea" id="RHEA-COMP:10136"/>
        <dbReference type="Rhea" id="RHEA-COMP:20101"/>
        <dbReference type="ChEBI" id="CHEBI:15378"/>
        <dbReference type="ChEBI" id="CHEBI:30616"/>
        <dbReference type="ChEBI" id="CHEBI:46858"/>
        <dbReference type="ChEBI" id="CHEBI:61978"/>
        <dbReference type="ChEBI" id="CHEBI:456216"/>
        <dbReference type="EC" id="2.7.10.2"/>
    </reaction>
</comment>
<dbReference type="FunFam" id="3.30.505.10:FF:000108">
    <property type="entry name" value="Tyrosine-protein kinase"/>
    <property type="match status" value="1"/>
</dbReference>
<evidence type="ECO:0000313" key="13">
    <source>
        <dbReference type="WormBase" id="T25B9.5b"/>
    </source>
</evidence>
<dbReference type="InterPro" id="IPR008266">
    <property type="entry name" value="Tyr_kinase_AS"/>
</dbReference>
<dbReference type="SMART" id="SM00252">
    <property type="entry name" value="SH2"/>
    <property type="match status" value="1"/>
</dbReference>
<dbReference type="OMA" id="TIQEFCH"/>
<dbReference type="FunFam" id="1.10.510.10:FF:001668">
    <property type="entry name" value="Tyrosine-protein kinase"/>
    <property type="match status" value="1"/>
</dbReference>
<feature type="region of interest" description="Disordered" evidence="9">
    <location>
        <begin position="26"/>
        <end position="62"/>
    </location>
</feature>
<dbReference type="AlphaFoldDB" id="A0A061ADQ6"/>
<dbReference type="STRING" id="6239.T25B9.5b.1"/>
<feature type="domain" description="Protein kinase" evidence="10">
    <location>
        <begin position="180"/>
        <end position="441"/>
    </location>
</feature>
<dbReference type="Pfam" id="PF07714">
    <property type="entry name" value="PK_Tyr_Ser-Thr"/>
    <property type="match status" value="1"/>
</dbReference>
<dbReference type="InterPro" id="IPR017441">
    <property type="entry name" value="Protein_kinase_ATP_BS"/>
</dbReference>
<dbReference type="GO" id="GO:0030154">
    <property type="term" value="P:cell differentiation"/>
    <property type="evidence" value="ECO:0000318"/>
    <property type="project" value="GO_Central"/>
</dbReference>
<dbReference type="CDD" id="cd00173">
    <property type="entry name" value="SH2"/>
    <property type="match status" value="1"/>
</dbReference>
<dbReference type="InterPro" id="IPR011009">
    <property type="entry name" value="Kinase-like_dom_sf"/>
</dbReference>
<dbReference type="ExpressionAtlas" id="A0A061ADQ6">
    <property type="expression patterns" value="baseline"/>
</dbReference>
<dbReference type="CTD" id="188883"/>
<dbReference type="PROSITE" id="PS50011">
    <property type="entry name" value="PROTEIN_KINASE_DOM"/>
    <property type="match status" value="1"/>
</dbReference>
<dbReference type="InterPro" id="IPR001245">
    <property type="entry name" value="Ser-Thr/Tyr_kinase_cat_dom"/>
</dbReference>
<dbReference type="InParanoid" id="A0A061ADQ6"/>
<dbReference type="GO" id="GO:0004715">
    <property type="term" value="F:non-membrane spanning protein tyrosine kinase activity"/>
    <property type="evidence" value="ECO:0000318"/>
    <property type="project" value="GO_Central"/>
</dbReference>
<protein>
    <recommendedName>
        <fullName evidence="8">Tyrosine-protein kinase</fullName>
        <ecNumber evidence="8">2.7.10.2</ecNumber>
    </recommendedName>
</protein>
<accession>A0A061ADQ6</accession>
<proteinExistence type="inferred from homology"/>
<evidence type="ECO:0000256" key="8">
    <source>
        <dbReference type="RuleBase" id="RU362096"/>
    </source>
</evidence>